<evidence type="ECO:0000256" key="1">
    <source>
        <dbReference type="SAM" id="MobiDB-lite"/>
    </source>
</evidence>
<reference evidence="3 4" key="1">
    <citation type="journal article" date="2011" name="Appl. Environ. Microbiol.">
        <title>Methanogenic archaea isolated from Taiwan's Chelungpu fault.</title>
        <authorList>
            <person name="Wu S.Y."/>
            <person name="Lai M.C."/>
        </authorList>
    </citation>
    <scope>NUCLEOTIDE SEQUENCE [LARGE SCALE GENOMIC DNA]</scope>
    <source>
        <strain evidence="3 4">St545Mb</strain>
    </source>
</reference>
<dbReference type="Proteomes" id="UP001206983">
    <property type="component" value="Unassembled WGS sequence"/>
</dbReference>
<evidence type="ECO:0000313" key="4">
    <source>
        <dbReference type="Proteomes" id="UP001206983"/>
    </source>
</evidence>
<organism evidence="3 4">
    <name type="scientific">Methanolobus chelungpuianus</name>
    <dbReference type="NCBI Taxonomy" id="502115"/>
    <lineage>
        <taxon>Archaea</taxon>
        <taxon>Methanobacteriati</taxon>
        <taxon>Methanobacteriota</taxon>
        <taxon>Stenosarchaea group</taxon>
        <taxon>Methanomicrobia</taxon>
        <taxon>Methanosarcinales</taxon>
        <taxon>Methanosarcinaceae</taxon>
        <taxon>Methanolobus</taxon>
    </lineage>
</organism>
<name>A0AAE3H7M4_9EURY</name>
<keyword evidence="2" id="KW-0472">Membrane</keyword>
<comment type="caution">
    <text evidence="3">The sequence shown here is derived from an EMBL/GenBank/DDBJ whole genome shotgun (WGS) entry which is preliminary data.</text>
</comment>
<feature type="compositionally biased region" description="Basic and acidic residues" evidence="1">
    <location>
        <begin position="43"/>
        <end position="53"/>
    </location>
</feature>
<evidence type="ECO:0000256" key="2">
    <source>
        <dbReference type="SAM" id="Phobius"/>
    </source>
</evidence>
<feature type="region of interest" description="Disordered" evidence="1">
    <location>
        <begin position="29"/>
        <end position="53"/>
    </location>
</feature>
<dbReference type="AlphaFoldDB" id="A0AAE3H7M4"/>
<proteinExistence type="predicted"/>
<accession>A0AAE3H7M4</accession>
<keyword evidence="4" id="KW-1185">Reference proteome</keyword>
<evidence type="ECO:0000313" key="3">
    <source>
        <dbReference type="EMBL" id="MCQ6961877.1"/>
    </source>
</evidence>
<sequence>MKQAPIIFVIILISMILVSAFIAPGSDIGSPERQGEGPLSQSERPHEDRRLDDFPDRFFIRNTQVPSDRAMLEDIITKSEKMSRRLAVSIAMLEQEGEDVKDMESLLEEYILLVSDARMYLEMSDMSAGADSVNSSQNNSLNGSLTCQSEEECLERSRESITQANLRLKSIFGRLSPYLASHAVIPENGTLHAQGNGTIVLFGDLDVRLYVSHGNISYTDFNSDLTVRLENDPTPSISSTETGQEIVSYKNMTGGVSLSGSGFMVEVAGEDISLIATGKGRSELFGNGIYYFEEGNVAGKKQIWKPPLFEND</sequence>
<feature type="transmembrane region" description="Helical" evidence="2">
    <location>
        <begin position="6"/>
        <end position="23"/>
    </location>
</feature>
<keyword evidence="2" id="KW-0812">Transmembrane</keyword>
<gene>
    <name evidence="3" type="ORF">PV02_01395</name>
</gene>
<protein>
    <submittedName>
        <fullName evidence="3">Uncharacterized protein</fullName>
    </submittedName>
</protein>
<dbReference type="EMBL" id="JTEO01000002">
    <property type="protein sequence ID" value="MCQ6961877.1"/>
    <property type="molecule type" value="Genomic_DNA"/>
</dbReference>
<keyword evidence="2" id="KW-1133">Transmembrane helix</keyword>